<dbReference type="RefSeq" id="XP_028485593.1">
    <property type="nucleotide sequence ID" value="XM_028626331.1"/>
</dbReference>
<comment type="caution">
    <text evidence="3">The sequence shown here is derived from an EMBL/GenBank/DDBJ whole genome shotgun (WGS) entry which is preliminary data.</text>
</comment>
<accession>A0A443HVU2</accession>
<evidence type="ECO:0000313" key="3">
    <source>
        <dbReference type="EMBL" id="RWQ95948.1"/>
    </source>
</evidence>
<dbReference type="VEuPathDB" id="FungiDB:C8Q69DRAFT_224396"/>
<reference evidence="3 4" key="1">
    <citation type="journal article" date="2018" name="Front. Microbiol.">
        <title>Genomic and genetic insights into a cosmopolitan fungus, Paecilomyces variotii (Eurotiales).</title>
        <authorList>
            <person name="Urquhart A.S."/>
            <person name="Mondo S.J."/>
            <person name="Makela M.R."/>
            <person name="Hane J.K."/>
            <person name="Wiebenga A."/>
            <person name="He G."/>
            <person name="Mihaltcheva S."/>
            <person name="Pangilinan J."/>
            <person name="Lipzen A."/>
            <person name="Barry K."/>
            <person name="de Vries R.P."/>
            <person name="Grigoriev I.V."/>
            <person name="Idnurm A."/>
        </authorList>
    </citation>
    <scope>NUCLEOTIDE SEQUENCE [LARGE SCALE GENOMIC DNA]</scope>
    <source>
        <strain evidence="3 4">CBS 101075</strain>
    </source>
</reference>
<dbReference type="Proteomes" id="UP000283841">
    <property type="component" value="Unassembled WGS sequence"/>
</dbReference>
<feature type="transmembrane region" description="Helical" evidence="2">
    <location>
        <begin position="70"/>
        <end position="87"/>
    </location>
</feature>
<dbReference type="GeneID" id="39595608"/>
<sequence length="109" mass="11997">MSLLSFRVRLARLGGDSPGPNRVGPDGLDHGRQTIAQRGPDGAIPRQNTLKFESCAITGFSMANRSLLELSCRLFLSLFFVGLPLGIDSKRGVLLLLPVFGIFSFFFYY</sequence>
<organism evidence="3 4">
    <name type="scientific">Byssochlamys spectabilis</name>
    <name type="common">Paecilomyces variotii</name>
    <dbReference type="NCBI Taxonomy" id="264951"/>
    <lineage>
        <taxon>Eukaryota</taxon>
        <taxon>Fungi</taxon>
        <taxon>Dikarya</taxon>
        <taxon>Ascomycota</taxon>
        <taxon>Pezizomycotina</taxon>
        <taxon>Eurotiomycetes</taxon>
        <taxon>Eurotiomycetidae</taxon>
        <taxon>Eurotiales</taxon>
        <taxon>Thermoascaceae</taxon>
        <taxon>Paecilomyces</taxon>
    </lineage>
</organism>
<keyword evidence="2" id="KW-1133">Transmembrane helix</keyword>
<evidence type="ECO:0000256" key="1">
    <source>
        <dbReference type="SAM" id="MobiDB-lite"/>
    </source>
</evidence>
<proteinExistence type="predicted"/>
<gene>
    <name evidence="3" type="ORF">C8Q69DRAFT_224396</name>
</gene>
<name>A0A443HVU2_BYSSP</name>
<protein>
    <submittedName>
        <fullName evidence="3">Uncharacterized protein</fullName>
    </submittedName>
</protein>
<feature type="region of interest" description="Disordered" evidence="1">
    <location>
        <begin position="15"/>
        <end position="45"/>
    </location>
</feature>
<keyword evidence="2" id="KW-0812">Transmembrane</keyword>
<evidence type="ECO:0000313" key="4">
    <source>
        <dbReference type="Proteomes" id="UP000283841"/>
    </source>
</evidence>
<keyword evidence="4" id="KW-1185">Reference proteome</keyword>
<evidence type="ECO:0000256" key="2">
    <source>
        <dbReference type="SAM" id="Phobius"/>
    </source>
</evidence>
<dbReference type="EMBL" id="RCNU01000004">
    <property type="protein sequence ID" value="RWQ95948.1"/>
    <property type="molecule type" value="Genomic_DNA"/>
</dbReference>
<feature type="transmembrane region" description="Helical" evidence="2">
    <location>
        <begin position="93"/>
        <end position="108"/>
    </location>
</feature>
<keyword evidence="2" id="KW-0472">Membrane</keyword>
<dbReference type="AlphaFoldDB" id="A0A443HVU2"/>